<gene>
    <name evidence="1" type="ORF">PR048_015965</name>
</gene>
<protein>
    <recommendedName>
        <fullName evidence="3">Reverse transcriptase domain-containing protein</fullName>
    </recommendedName>
</protein>
<reference evidence="1 2" key="1">
    <citation type="submission" date="2023-02" db="EMBL/GenBank/DDBJ databases">
        <title>LHISI_Scaffold_Assembly.</title>
        <authorList>
            <person name="Stuart O.P."/>
            <person name="Cleave R."/>
            <person name="Magrath M.J.L."/>
            <person name="Mikheyev A.S."/>
        </authorList>
    </citation>
    <scope>NUCLEOTIDE SEQUENCE [LARGE SCALE GENOMIC DNA]</scope>
    <source>
        <strain evidence="1">Daus_M_001</strain>
        <tissue evidence="1">Leg muscle</tissue>
    </source>
</reference>
<evidence type="ECO:0008006" key="3">
    <source>
        <dbReference type="Google" id="ProtNLM"/>
    </source>
</evidence>
<evidence type="ECO:0000313" key="2">
    <source>
        <dbReference type="Proteomes" id="UP001159363"/>
    </source>
</evidence>
<accession>A0ABQ9HJJ4</accession>
<organism evidence="1 2">
    <name type="scientific">Dryococelus australis</name>
    <dbReference type="NCBI Taxonomy" id="614101"/>
    <lineage>
        <taxon>Eukaryota</taxon>
        <taxon>Metazoa</taxon>
        <taxon>Ecdysozoa</taxon>
        <taxon>Arthropoda</taxon>
        <taxon>Hexapoda</taxon>
        <taxon>Insecta</taxon>
        <taxon>Pterygota</taxon>
        <taxon>Neoptera</taxon>
        <taxon>Polyneoptera</taxon>
        <taxon>Phasmatodea</taxon>
        <taxon>Verophasmatodea</taxon>
        <taxon>Anareolatae</taxon>
        <taxon>Phasmatidae</taxon>
        <taxon>Eurycanthinae</taxon>
        <taxon>Dryococelus</taxon>
    </lineage>
</organism>
<comment type="caution">
    <text evidence="1">The sequence shown here is derived from an EMBL/GenBank/DDBJ whole genome shotgun (WGS) entry which is preliminary data.</text>
</comment>
<dbReference type="PANTHER" id="PTHR47027">
    <property type="entry name" value="REVERSE TRANSCRIPTASE DOMAIN-CONTAINING PROTEIN"/>
    <property type="match status" value="1"/>
</dbReference>
<dbReference type="EMBL" id="JARBHB010000005">
    <property type="protein sequence ID" value="KAJ8884108.1"/>
    <property type="molecule type" value="Genomic_DNA"/>
</dbReference>
<evidence type="ECO:0000313" key="1">
    <source>
        <dbReference type="EMBL" id="KAJ8884108.1"/>
    </source>
</evidence>
<proteinExistence type="predicted"/>
<keyword evidence="2" id="KW-1185">Reference proteome</keyword>
<sequence length="431" mass="48921">MKKSGIQTTKDQDKYKFLCLEIQRNCRKDKSQFIHNICEETAQHLYSDGDRTELQGQTEETDKEPYILRCEVENANKHLSNINAPGIDGISSEILKVMGNEGASYILISLHKKGSVINCSNYRIIALISHPSKILSYVLNQRLKAYIRSHIATERAGFVEIKGTLEQILDTRQIIEKAREFCAVKIDGDKSDFFSISKGVRQGCILPPQVYNIYGEYIISKALDGLNGGVSVGGRKISNLRFVNDTSLLASSEDELTDLLDGVINFQLTGRLKSLEVAKHFVYLGSNICNTGSCEEEMRRIILGKVAAADYNRIDALEMWFWRKMLRVSWTEKRTNASITAQLNVSKLISSHVNEMILQFFRHIVRRKYDNLEKTILEGKIEGKNPRGKAPIWLLDQVSKITGLPFQRTIRQVGNRSGWLSLIKKSTRNQD</sequence>
<name>A0ABQ9HJJ4_9NEOP</name>
<dbReference type="PANTHER" id="PTHR47027:SF8">
    <property type="entry name" value="RIBONUCLEASE H"/>
    <property type="match status" value="1"/>
</dbReference>
<dbReference type="Proteomes" id="UP001159363">
    <property type="component" value="Chromosome 4"/>
</dbReference>